<evidence type="ECO:0000256" key="2">
    <source>
        <dbReference type="ARBA" id="ARBA00005752"/>
    </source>
</evidence>
<dbReference type="EMBL" id="FMWD01000003">
    <property type="protein sequence ID" value="SCZ54818.1"/>
    <property type="molecule type" value="Genomic_DNA"/>
</dbReference>
<evidence type="ECO:0000256" key="1">
    <source>
        <dbReference type="ARBA" id="ARBA00005187"/>
    </source>
</evidence>
<dbReference type="STRING" id="415747.SAMN03097708_01030"/>
<comment type="pathway">
    <text evidence="1">Amino-acid biosynthesis; L-asparagine biosynthesis; L-asparagine from L-aspartate (L-Gln route): step 1/1.</text>
</comment>
<keyword evidence="10" id="KW-1185">Reference proteome</keyword>
<protein>
    <recommendedName>
        <fullName evidence="3">asparagine synthase (glutamine-hydrolyzing)</fullName>
        <ecNumber evidence="3">6.3.5.4</ecNumber>
    </recommendedName>
</protein>
<dbReference type="PIRSF" id="PIRSF001589">
    <property type="entry name" value="Asn_synthetase_glu-h"/>
    <property type="match status" value="1"/>
</dbReference>
<dbReference type="Gene3D" id="3.40.50.620">
    <property type="entry name" value="HUPs"/>
    <property type="match status" value="1"/>
</dbReference>
<dbReference type="SUPFAM" id="SSF56235">
    <property type="entry name" value="N-terminal nucleophile aminohydrolases (Ntn hydrolases)"/>
    <property type="match status" value="1"/>
</dbReference>
<sequence>MHMEGEVVLASCGGRSLHWDASHSCCVLFEGELVGEGRDAPELRLLELYRERKEGFVETLNGTFAAVIWDMACKRLMVANDRFGLHPLYKAFVDGRHIWASSPKAMLANPAFPAHLNPAGLADFLGLNLFQADDTLVRGVSEITPGTFTVCEPDGMRTLRYWDFVLSEEENGRSARSYVDGAVDVLRASADRRQAHGETSGFLLSGGTSSRVALGALDRSRLVGLAFGAPNSSEAAFAWQVAETAGIPFRFHALGPERLKADAPRGIELSPEPLSCIQFDGLGAWGMNDTDATVIVTGCGGAAVFGQPARPREWANEFTAERHFEALRIFSDEDLSQLLQPEWYREVEGAAVHRFRDDLARCPSRHGIHRLDYWALRQWTRRLDSRLAHLFPDGTRIRPLFLDNEVVDFARALPPSLRWGEKSVYRRALLKIAPELASLPATTTGGLPLSYGLRRLRYHHRLAAWRQRFSRLSAGTPVASRPLGAAPDYASWLRGELRDWMTELLLEPRTLDRGLWRREGLSALITDCLDGGERAGSAARKLFTLISLELWCRRYFDTAGAAVLPSDHSEAR</sequence>
<feature type="domain" description="Asparagine synthetase" evidence="7">
    <location>
        <begin position="184"/>
        <end position="435"/>
    </location>
</feature>
<dbReference type="PANTHER" id="PTHR43284">
    <property type="entry name" value="ASPARAGINE SYNTHETASE (GLUTAMINE-HYDROLYZING)"/>
    <property type="match status" value="1"/>
</dbReference>
<dbReference type="GO" id="GO:0005524">
    <property type="term" value="F:ATP binding"/>
    <property type="evidence" value="ECO:0007669"/>
    <property type="project" value="UniProtKB-KW"/>
</dbReference>
<accession>A0A1G5PZJ1</accession>
<dbReference type="Proteomes" id="UP000199648">
    <property type="component" value="Unassembled WGS sequence"/>
</dbReference>
<dbReference type="Gene3D" id="3.60.20.10">
    <property type="entry name" value="Glutamine Phosphoribosylpyrophosphate, subunit 1, domain 1"/>
    <property type="match status" value="1"/>
</dbReference>
<dbReference type="AlphaFoldDB" id="A0A1G5PZJ1"/>
<dbReference type="SUPFAM" id="SSF52402">
    <property type="entry name" value="Adenine nucleotide alpha hydrolases-like"/>
    <property type="match status" value="1"/>
</dbReference>
<reference evidence="9 10" key="1">
    <citation type="submission" date="2016-10" db="EMBL/GenBank/DDBJ databases">
        <authorList>
            <person name="de Groot N.N."/>
        </authorList>
    </citation>
    <scope>NUCLEOTIDE SEQUENCE [LARGE SCALE GENOMIC DNA]</scope>
    <source>
        <strain evidence="9 10">HLD2</strain>
    </source>
</reference>
<evidence type="ECO:0000256" key="6">
    <source>
        <dbReference type="ARBA" id="ARBA00048741"/>
    </source>
</evidence>
<evidence type="ECO:0000256" key="5">
    <source>
        <dbReference type="ARBA" id="ARBA00022840"/>
    </source>
</evidence>
<dbReference type="Pfam" id="PF13537">
    <property type="entry name" value="GATase_7"/>
    <property type="match status" value="1"/>
</dbReference>
<evidence type="ECO:0000313" key="9">
    <source>
        <dbReference type="EMBL" id="SCZ54818.1"/>
    </source>
</evidence>
<dbReference type="GO" id="GO:0005829">
    <property type="term" value="C:cytosol"/>
    <property type="evidence" value="ECO:0007669"/>
    <property type="project" value="TreeGrafter"/>
</dbReference>
<dbReference type="InterPro" id="IPR017932">
    <property type="entry name" value="GATase_2_dom"/>
</dbReference>
<organism evidence="9 10">
    <name type="scientific">Thiohalomonas denitrificans</name>
    <dbReference type="NCBI Taxonomy" id="415747"/>
    <lineage>
        <taxon>Bacteria</taxon>
        <taxon>Pseudomonadati</taxon>
        <taxon>Pseudomonadota</taxon>
        <taxon>Gammaproteobacteria</taxon>
        <taxon>Thiohalomonadales</taxon>
        <taxon>Thiohalomonadaceae</taxon>
        <taxon>Thiohalomonas</taxon>
    </lineage>
</organism>
<comment type="catalytic activity">
    <reaction evidence="6">
        <text>L-aspartate + L-glutamine + ATP + H2O = L-asparagine + L-glutamate + AMP + diphosphate + H(+)</text>
        <dbReference type="Rhea" id="RHEA:12228"/>
        <dbReference type="ChEBI" id="CHEBI:15377"/>
        <dbReference type="ChEBI" id="CHEBI:15378"/>
        <dbReference type="ChEBI" id="CHEBI:29985"/>
        <dbReference type="ChEBI" id="CHEBI:29991"/>
        <dbReference type="ChEBI" id="CHEBI:30616"/>
        <dbReference type="ChEBI" id="CHEBI:33019"/>
        <dbReference type="ChEBI" id="CHEBI:58048"/>
        <dbReference type="ChEBI" id="CHEBI:58359"/>
        <dbReference type="ChEBI" id="CHEBI:456215"/>
        <dbReference type="EC" id="6.3.5.4"/>
    </reaction>
</comment>
<evidence type="ECO:0000259" key="7">
    <source>
        <dbReference type="Pfam" id="PF00733"/>
    </source>
</evidence>
<name>A0A1G5PZJ1_9GAMM</name>
<proteinExistence type="inferred from homology"/>
<gene>
    <name evidence="9" type="ORF">SAMN03097708_01030</name>
</gene>
<evidence type="ECO:0000256" key="4">
    <source>
        <dbReference type="ARBA" id="ARBA00022741"/>
    </source>
</evidence>
<dbReference type="InterPro" id="IPR001962">
    <property type="entry name" value="Asn_synthase"/>
</dbReference>
<evidence type="ECO:0000259" key="8">
    <source>
        <dbReference type="Pfam" id="PF13537"/>
    </source>
</evidence>
<dbReference type="PANTHER" id="PTHR43284:SF1">
    <property type="entry name" value="ASPARAGINE SYNTHETASE"/>
    <property type="match status" value="1"/>
</dbReference>
<dbReference type="EC" id="6.3.5.4" evidence="3"/>
<dbReference type="GO" id="GO:0004066">
    <property type="term" value="F:asparagine synthase (glutamine-hydrolyzing) activity"/>
    <property type="evidence" value="ECO:0007669"/>
    <property type="project" value="UniProtKB-EC"/>
</dbReference>
<dbReference type="InterPro" id="IPR006426">
    <property type="entry name" value="Asn_synth_AEB"/>
</dbReference>
<keyword evidence="4" id="KW-0547">Nucleotide-binding</keyword>
<dbReference type="GO" id="GO:0006529">
    <property type="term" value="P:asparagine biosynthetic process"/>
    <property type="evidence" value="ECO:0007669"/>
    <property type="project" value="InterPro"/>
</dbReference>
<feature type="domain" description="Glutamine amidotransferase type-2" evidence="8">
    <location>
        <begin position="45"/>
        <end position="108"/>
    </location>
</feature>
<evidence type="ECO:0000256" key="3">
    <source>
        <dbReference type="ARBA" id="ARBA00012737"/>
    </source>
</evidence>
<dbReference type="InterPro" id="IPR051786">
    <property type="entry name" value="ASN_synthetase/amidase"/>
</dbReference>
<comment type="similarity">
    <text evidence="2">Belongs to the asparagine synthetase family.</text>
</comment>
<keyword evidence="5" id="KW-0067">ATP-binding</keyword>
<dbReference type="Pfam" id="PF00733">
    <property type="entry name" value="Asn_synthase"/>
    <property type="match status" value="1"/>
</dbReference>
<evidence type="ECO:0000313" key="10">
    <source>
        <dbReference type="Proteomes" id="UP000199648"/>
    </source>
</evidence>
<dbReference type="InterPro" id="IPR029055">
    <property type="entry name" value="Ntn_hydrolases_N"/>
</dbReference>
<dbReference type="InterPro" id="IPR014729">
    <property type="entry name" value="Rossmann-like_a/b/a_fold"/>
</dbReference>